<name>A0A367LKJ2_9HYPO</name>
<organism evidence="1 2">
    <name type="scientific">Ophiocordyceps polyrhachis-furcata BCC 54312</name>
    <dbReference type="NCBI Taxonomy" id="1330021"/>
    <lineage>
        <taxon>Eukaryota</taxon>
        <taxon>Fungi</taxon>
        <taxon>Dikarya</taxon>
        <taxon>Ascomycota</taxon>
        <taxon>Pezizomycotina</taxon>
        <taxon>Sordariomycetes</taxon>
        <taxon>Hypocreomycetidae</taxon>
        <taxon>Hypocreales</taxon>
        <taxon>Ophiocordycipitaceae</taxon>
        <taxon>Ophiocordyceps</taxon>
    </lineage>
</organism>
<dbReference type="AlphaFoldDB" id="A0A367LKJ2"/>
<accession>A0A367LKJ2</accession>
<protein>
    <submittedName>
        <fullName evidence="1">Uncharacterized protein</fullName>
    </submittedName>
</protein>
<evidence type="ECO:0000313" key="1">
    <source>
        <dbReference type="EMBL" id="RCI14944.1"/>
    </source>
</evidence>
<dbReference type="Proteomes" id="UP000253664">
    <property type="component" value="Unassembled WGS sequence"/>
</dbReference>
<evidence type="ECO:0000313" key="2">
    <source>
        <dbReference type="Proteomes" id="UP000253664"/>
    </source>
</evidence>
<gene>
    <name evidence="1" type="ORF">L249_7023</name>
</gene>
<proteinExistence type="predicted"/>
<keyword evidence="2" id="KW-1185">Reference proteome</keyword>
<reference evidence="1 2" key="1">
    <citation type="journal article" date="2015" name="BMC Genomics">
        <title>Insights from the genome of Ophiocordyceps polyrhachis-furcata to pathogenicity and host specificity in insect fungi.</title>
        <authorList>
            <person name="Wichadakul D."/>
            <person name="Kobmoo N."/>
            <person name="Ingsriswang S."/>
            <person name="Tangphatsornruang S."/>
            <person name="Chantasingh D."/>
            <person name="Luangsa-ard J.J."/>
            <person name="Eurwilaichitr L."/>
        </authorList>
    </citation>
    <scope>NUCLEOTIDE SEQUENCE [LARGE SCALE GENOMIC DNA]</scope>
    <source>
        <strain evidence="1 2">BCC 54312</strain>
    </source>
</reference>
<dbReference type="EMBL" id="LKCN02000003">
    <property type="protein sequence ID" value="RCI14944.1"/>
    <property type="molecule type" value="Genomic_DNA"/>
</dbReference>
<sequence>MTDRKKSLHSRRYSLGFDVQIPETDINIILTLFNLPHDRGHFLALQANRQAPPCSLAFKGKMVDVITPAPVKKLLKWLRDQENPNQGL</sequence>
<comment type="caution">
    <text evidence="1">The sequence shown here is derived from an EMBL/GenBank/DDBJ whole genome shotgun (WGS) entry which is preliminary data.</text>
</comment>